<evidence type="ECO:0000256" key="1">
    <source>
        <dbReference type="ARBA" id="ARBA00010613"/>
    </source>
</evidence>
<dbReference type="PANTHER" id="PTHR23088:SF27">
    <property type="entry name" value="DEAMINATED GLUTATHIONE AMIDASE"/>
    <property type="match status" value="1"/>
</dbReference>
<gene>
    <name evidence="4" type="ORF">RGQ15_03410</name>
</gene>
<evidence type="ECO:0000259" key="3">
    <source>
        <dbReference type="PROSITE" id="PS50263"/>
    </source>
</evidence>
<comment type="caution">
    <text evidence="4">The sequence shown here is derived from an EMBL/GenBank/DDBJ whole genome shotgun (WGS) entry which is preliminary data.</text>
</comment>
<accession>A0ABU2HNM3</accession>
<dbReference type="PROSITE" id="PS01227">
    <property type="entry name" value="UPF0012"/>
    <property type="match status" value="1"/>
</dbReference>
<dbReference type="InterPro" id="IPR045254">
    <property type="entry name" value="Nit1/2_C-N_Hydrolase"/>
</dbReference>
<dbReference type="EMBL" id="JAVQLW010000001">
    <property type="protein sequence ID" value="MDS9466627.1"/>
    <property type="molecule type" value="Genomic_DNA"/>
</dbReference>
<protein>
    <submittedName>
        <fullName evidence="4">Carbon-nitrogen hydrolase family protein</fullName>
    </submittedName>
</protein>
<sequence>MSLAPITAGLVQLCVSDDPERNLDDTRALIREAAGRGASFVLTPEATNILNADRATQERVLCTQDNDPTLAALRAEARELGVWLLIGSLSLKTGDGGDNRFANRSFMIAPDGEIRASYDKLHMFDVTVSETESYRESSAFRPGARAVLADGPWPVGMTVCYDLRFPHLYRDLAKAGAQVLTVPAAFNDTTGAAHWEVLLRARAIETGCYVLAPAQTGLHGNHLSPERKPRRSHGHSLAVDPWGKIITDAGTERGVSLVVLDPAAVVGARSRIPSLTHDRVYSGP</sequence>
<organism evidence="4 5">
    <name type="scientific">Paracoccus aurantius</name>
    <dbReference type="NCBI Taxonomy" id="3073814"/>
    <lineage>
        <taxon>Bacteria</taxon>
        <taxon>Pseudomonadati</taxon>
        <taxon>Pseudomonadota</taxon>
        <taxon>Alphaproteobacteria</taxon>
        <taxon>Rhodobacterales</taxon>
        <taxon>Paracoccaceae</taxon>
        <taxon>Paracoccus</taxon>
    </lineage>
</organism>
<reference evidence="5" key="1">
    <citation type="submission" date="2023-07" db="EMBL/GenBank/DDBJ databases">
        <title>Paracoccus sp. MBLB3053 whole genome sequence.</title>
        <authorList>
            <person name="Hwang C.Y."/>
            <person name="Cho E.-S."/>
            <person name="Seo M.-J."/>
        </authorList>
    </citation>
    <scope>NUCLEOTIDE SEQUENCE [LARGE SCALE GENOMIC DNA]</scope>
    <source>
        <strain evidence="5">MBLB3053</strain>
    </source>
</reference>
<dbReference type="PROSITE" id="PS50263">
    <property type="entry name" value="CN_HYDROLASE"/>
    <property type="match status" value="1"/>
</dbReference>
<dbReference type="GO" id="GO:0016787">
    <property type="term" value="F:hydrolase activity"/>
    <property type="evidence" value="ECO:0007669"/>
    <property type="project" value="UniProtKB-KW"/>
</dbReference>
<evidence type="ECO:0000313" key="5">
    <source>
        <dbReference type="Proteomes" id="UP001269144"/>
    </source>
</evidence>
<comment type="similarity">
    <text evidence="1">Belongs to the carbon-nitrogen hydrolase superfamily. NIT1/NIT2 family.</text>
</comment>
<feature type="domain" description="CN hydrolase" evidence="3">
    <location>
        <begin position="6"/>
        <end position="262"/>
    </location>
</feature>
<dbReference type="InterPro" id="IPR001110">
    <property type="entry name" value="UPF0012_CS"/>
</dbReference>
<dbReference type="InterPro" id="IPR036526">
    <property type="entry name" value="C-N_Hydrolase_sf"/>
</dbReference>
<dbReference type="Gene3D" id="3.60.110.10">
    <property type="entry name" value="Carbon-nitrogen hydrolase"/>
    <property type="match status" value="1"/>
</dbReference>
<evidence type="ECO:0000313" key="4">
    <source>
        <dbReference type="EMBL" id="MDS9466627.1"/>
    </source>
</evidence>
<dbReference type="InterPro" id="IPR003010">
    <property type="entry name" value="C-N_Hydrolase"/>
</dbReference>
<proteinExistence type="inferred from homology"/>
<dbReference type="Pfam" id="PF00795">
    <property type="entry name" value="CN_hydrolase"/>
    <property type="match status" value="1"/>
</dbReference>
<keyword evidence="5" id="KW-1185">Reference proteome</keyword>
<dbReference type="Proteomes" id="UP001269144">
    <property type="component" value="Unassembled WGS sequence"/>
</dbReference>
<dbReference type="PANTHER" id="PTHR23088">
    <property type="entry name" value="NITRILASE-RELATED"/>
    <property type="match status" value="1"/>
</dbReference>
<dbReference type="CDD" id="cd07572">
    <property type="entry name" value="nit"/>
    <property type="match status" value="1"/>
</dbReference>
<keyword evidence="2 4" id="KW-0378">Hydrolase</keyword>
<dbReference type="SUPFAM" id="SSF56317">
    <property type="entry name" value="Carbon-nitrogen hydrolase"/>
    <property type="match status" value="1"/>
</dbReference>
<evidence type="ECO:0000256" key="2">
    <source>
        <dbReference type="ARBA" id="ARBA00022801"/>
    </source>
</evidence>
<name>A0ABU2HNM3_9RHOB</name>